<evidence type="ECO:0000256" key="1">
    <source>
        <dbReference type="ARBA" id="ARBA00022737"/>
    </source>
</evidence>
<dbReference type="EMBL" id="CADEPM010000002">
    <property type="protein sequence ID" value="CAB3401135.1"/>
    <property type="molecule type" value="Genomic_DNA"/>
</dbReference>
<comment type="caution">
    <text evidence="5">The sequence shown here is derived from an EMBL/GenBank/DDBJ whole genome shotgun (WGS) entry which is preliminary data.</text>
</comment>
<dbReference type="AlphaFoldDB" id="A0A8S1EJ97"/>
<dbReference type="Gene3D" id="3.50.4.10">
    <property type="entry name" value="Hepatocyte Growth Factor"/>
    <property type="match status" value="1"/>
</dbReference>
<protein>
    <recommendedName>
        <fullName evidence="4">Apple domain-containing protein</fullName>
    </recommendedName>
</protein>
<dbReference type="InterPro" id="IPR003609">
    <property type="entry name" value="Pan_app"/>
</dbReference>
<sequence length="170" mass="18846">MLLTVVSALLMMNIGAGTIQSCLFLPNLMLEGGTYDEFTTMEIRDCCVACSSHECCIAYTYDEITHRCYLKSAIGSSEEDSTKTSGLKPNAYFAKGVKLKNILIDGDQSNTLELKNHEECRAYCSAYQVCSWRPHRNQGANPKGECACSMRIKSLKYMHGCVSEILPTSQ</sequence>
<accession>A0A8S1EJ97</accession>
<feature type="signal peptide" evidence="3">
    <location>
        <begin position="1"/>
        <end position="16"/>
    </location>
</feature>
<evidence type="ECO:0000256" key="2">
    <source>
        <dbReference type="ARBA" id="ARBA00023157"/>
    </source>
</evidence>
<feature type="domain" description="Apple" evidence="4">
    <location>
        <begin position="22"/>
        <end position="97"/>
    </location>
</feature>
<dbReference type="InterPro" id="IPR000177">
    <property type="entry name" value="Apple"/>
</dbReference>
<dbReference type="SMART" id="SM00223">
    <property type="entry name" value="APPLE"/>
    <property type="match status" value="1"/>
</dbReference>
<keyword evidence="3" id="KW-0732">Signal</keyword>
<feature type="chain" id="PRO_5035794459" description="Apple domain-containing protein" evidence="3">
    <location>
        <begin position="17"/>
        <end position="170"/>
    </location>
</feature>
<evidence type="ECO:0000313" key="6">
    <source>
        <dbReference type="Proteomes" id="UP000494206"/>
    </source>
</evidence>
<dbReference type="OrthoDB" id="5806724at2759"/>
<dbReference type="Pfam" id="PF00024">
    <property type="entry name" value="PAN_1"/>
    <property type="match status" value="1"/>
</dbReference>
<keyword evidence="2" id="KW-1015">Disulfide bond</keyword>
<keyword evidence="1" id="KW-0677">Repeat</keyword>
<evidence type="ECO:0000256" key="3">
    <source>
        <dbReference type="SAM" id="SignalP"/>
    </source>
</evidence>
<dbReference type="GO" id="GO:0006508">
    <property type="term" value="P:proteolysis"/>
    <property type="evidence" value="ECO:0007669"/>
    <property type="project" value="InterPro"/>
</dbReference>
<reference evidence="5 6" key="1">
    <citation type="submission" date="2020-04" db="EMBL/GenBank/DDBJ databases">
        <authorList>
            <person name="Laetsch R D."/>
            <person name="Stevens L."/>
            <person name="Kumar S."/>
            <person name="Blaxter L. M."/>
        </authorList>
    </citation>
    <scope>NUCLEOTIDE SEQUENCE [LARGE SCALE GENOMIC DNA]</scope>
</reference>
<evidence type="ECO:0000313" key="5">
    <source>
        <dbReference type="EMBL" id="CAB3401135.1"/>
    </source>
</evidence>
<dbReference type="GO" id="GO:0005576">
    <property type="term" value="C:extracellular region"/>
    <property type="evidence" value="ECO:0007669"/>
    <property type="project" value="InterPro"/>
</dbReference>
<dbReference type="PROSITE" id="PS50948">
    <property type="entry name" value="PAN"/>
    <property type="match status" value="1"/>
</dbReference>
<keyword evidence="6" id="KW-1185">Reference proteome</keyword>
<name>A0A8S1EJ97_9PELO</name>
<gene>
    <name evidence="5" type="ORF">CBOVIS_LOCUS3930</name>
</gene>
<organism evidence="5 6">
    <name type="scientific">Caenorhabditis bovis</name>
    <dbReference type="NCBI Taxonomy" id="2654633"/>
    <lineage>
        <taxon>Eukaryota</taxon>
        <taxon>Metazoa</taxon>
        <taxon>Ecdysozoa</taxon>
        <taxon>Nematoda</taxon>
        <taxon>Chromadorea</taxon>
        <taxon>Rhabditida</taxon>
        <taxon>Rhabditina</taxon>
        <taxon>Rhabditomorpha</taxon>
        <taxon>Rhabditoidea</taxon>
        <taxon>Rhabditidae</taxon>
        <taxon>Peloderinae</taxon>
        <taxon>Caenorhabditis</taxon>
    </lineage>
</organism>
<proteinExistence type="predicted"/>
<dbReference type="Proteomes" id="UP000494206">
    <property type="component" value="Unassembled WGS sequence"/>
</dbReference>
<dbReference type="Pfam" id="PF14295">
    <property type="entry name" value="PAN_4"/>
    <property type="match status" value="1"/>
</dbReference>
<evidence type="ECO:0000259" key="4">
    <source>
        <dbReference type="PROSITE" id="PS50948"/>
    </source>
</evidence>